<gene>
    <name evidence="2" type="ORF">HW270_01320</name>
</gene>
<dbReference type="RefSeq" id="WP_178978119.1">
    <property type="nucleotide sequence ID" value="NZ_JABXYR010000001.1"/>
</dbReference>
<dbReference type="Proteomes" id="UP000526307">
    <property type="component" value="Unassembled WGS sequence"/>
</dbReference>
<comment type="caution">
    <text evidence="2">The sequence shown here is derived from an EMBL/GenBank/DDBJ whole genome shotgun (WGS) entry which is preliminary data.</text>
</comment>
<proteinExistence type="predicted"/>
<sequence>MKKILITGAITCCIIAGLIFLYHSWYIDYNLRKYSVYYANNMEHKEGTHPELAMAMENMGTIYRPNKKNIRYRDKAGYTVYNKSTNSESVILQCSLKEKKYRYIYSDTMDRDYHFNEVFNLTLAYDGSTGLEEIDINTIDQEALYKDIYKNFGFLVKDNVNRKPLINMQKRFNEKYYKRFN</sequence>
<organism evidence="2 3">
    <name type="scientific">Mogibacterium timidum</name>
    <dbReference type="NCBI Taxonomy" id="35519"/>
    <lineage>
        <taxon>Bacteria</taxon>
        <taxon>Bacillati</taxon>
        <taxon>Bacillota</taxon>
        <taxon>Clostridia</taxon>
        <taxon>Peptostreptococcales</taxon>
        <taxon>Anaerovoracaceae</taxon>
        <taxon>Mogibacterium</taxon>
    </lineage>
</organism>
<protein>
    <submittedName>
        <fullName evidence="2">Uncharacterized protein</fullName>
    </submittedName>
</protein>
<keyword evidence="3" id="KW-1185">Reference proteome</keyword>
<accession>A0A7Y8VQE4</accession>
<keyword evidence="1" id="KW-0812">Transmembrane</keyword>
<keyword evidence="1" id="KW-0472">Membrane</keyword>
<dbReference type="AlphaFoldDB" id="A0A7Y8VQE4"/>
<name>A0A7Y8VQE4_9FIRM</name>
<evidence type="ECO:0000313" key="3">
    <source>
        <dbReference type="Proteomes" id="UP000526307"/>
    </source>
</evidence>
<reference evidence="2 3" key="1">
    <citation type="submission" date="2020-06" db="EMBL/GenBank/DDBJ databases">
        <title>Mogibacterium timidum strain W9173 genomic sequence.</title>
        <authorList>
            <person name="Wade W.G."/>
            <person name="Johnston C.D."/>
            <person name="Chen T."/>
            <person name="Dewhirst F.E."/>
        </authorList>
    </citation>
    <scope>NUCLEOTIDE SEQUENCE [LARGE SCALE GENOMIC DNA]</scope>
    <source>
        <strain evidence="2 3">W9173</strain>
    </source>
</reference>
<feature type="transmembrane region" description="Helical" evidence="1">
    <location>
        <begin position="6"/>
        <end position="25"/>
    </location>
</feature>
<evidence type="ECO:0000256" key="1">
    <source>
        <dbReference type="SAM" id="Phobius"/>
    </source>
</evidence>
<keyword evidence="1" id="KW-1133">Transmembrane helix</keyword>
<dbReference type="EMBL" id="JABXYR010000001">
    <property type="protein sequence ID" value="NWO22733.1"/>
    <property type="molecule type" value="Genomic_DNA"/>
</dbReference>
<evidence type="ECO:0000313" key="2">
    <source>
        <dbReference type="EMBL" id="NWO22733.1"/>
    </source>
</evidence>